<dbReference type="GO" id="GO:0006508">
    <property type="term" value="P:proteolysis"/>
    <property type="evidence" value="ECO:0007669"/>
    <property type="project" value="UniProtKB-KW"/>
</dbReference>
<dbReference type="GeneID" id="65086597"/>
<evidence type="ECO:0000313" key="6">
    <source>
        <dbReference type="Proteomes" id="UP000184255"/>
    </source>
</evidence>
<feature type="active site" evidence="1 2">
    <location>
        <position position="342"/>
    </location>
</feature>
<evidence type="ECO:0000256" key="3">
    <source>
        <dbReference type="SAM" id="MobiDB-lite"/>
    </source>
</evidence>
<sequence>MSISTQDVLFKFWYNYCGRQSGNVFSIFPPGLHESLLADAAIPSRLPSATYDAAAQQCRQDVQAIVRECEHTNNKFSDPEFDIDRDFSSNDDNCLFGIIRDDVDLCDRPGSVHRIPWIFKNPQFVSNGFNSDIKQGNSKNCWWLAGLAAVSRRKDLLEKICVARDENCGVYGFVFYRDGEWISTVVDDNLYLCEKDFNSDVYDTTGRMSLAYRKHKQTGSDALFFAKCGGTDETWLPLLEKAFAKVHGDYAALDSGWAGRAVEDLTGGVTTVIRGDMLLYKERLWCEFLTIGEGNLLFSLSTGSQGDSYRNGLVLRHDYTVLEAIQVEDELGDTVSLVKIRNPWGQRCPSGYGDWVGAWSDGSESWTPFMMEKLQHKFGDDGTFWMSFQDMLDNFHWIYKTRLFDRQWMITQQWMNVSVPWLGDYLKRRFILELPQDGMVVLVLSQLDDRYFQDLKGEYEFTIHFRLRLLGNRTPICQVQPIHHLDTRSVNCELTLEAGIYEIIPKIVAERDELYMPIEKMVCLAAYMNPAKLRQTGRSYGLAHAKAGEIDGENLITTAAGKGPTSMQVLPTRLKKSLSGSFPEIMTHDSEFKSESESDSETESDSDTASDTTTDCDTKHTWNPSCVIGLRVLAQFGGIEIRVSDDQ</sequence>
<gene>
    <name evidence="5" type="ORF">FMAN_07336</name>
</gene>
<feature type="active site" evidence="1 2">
    <location>
        <position position="317"/>
    </location>
</feature>
<evidence type="ECO:0000256" key="1">
    <source>
        <dbReference type="PIRSR" id="PIRSR622684-1"/>
    </source>
</evidence>
<evidence type="ECO:0000313" key="5">
    <source>
        <dbReference type="EMBL" id="CVK92440.1"/>
    </source>
</evidence>
<feature type="compositionally biased region" description="Acidic residues" evidence="3">
    <location>
        <begin position="597"/>
        <end position="608"/>
    </location>
</feature>
<protein>
    <submittedName>
        <fullName evidence="5">Related to calpain</fullName>
    </submittedName>
</protein>
<dbReference type="PANTHER" id="PTHR10183:SF425">
    <property type="entry name" value="CALPAIN-5"/>
    <property type="match status" value="1"/>
</dbReference>
<proteinExistence type="predicted"/>
<dbReference type="RefSeq" id="XP_041681558.1">
    <property type="nucleotide sequence ID" value="XM_041830945.1"/>
</dbReference>
<dbReference type="Proteomes" id="UP000184255">
    <property type="component" value="Unassembled WGS sequence"/>
</dbReference>
<feature type="domain" description="Calpain catalytic" evidence="4">
    <location>
        <begin position="75"/>
        <end position="404"/>
    </location>
</feature>
<dbReference type="InterPro" id="IPR038765">
    <property type="entry name" value="Papain-like_cys_pep_sf"/>
</dbReference>
<name>A0A1L7T107_FUSMA</name>
<dbReference type="AlphaFoldDB" id="A0A1L7T107"/>
<dbReference type="PANTHER" id="PTHR10183">
    <property type="entry name" value="CALPAIN"/>
    <property type="match status" value="1"/>
</dbReference>
<dbReference type="SUPFAM" id="SSF54001">
    <property type="entry name" value="Cysteine proteinases"/>
    <property type="match status" value="1"/>
</dbReference>
<keyword evidence="2" id="KW-0378">Hydrolase</keyword>
<dbReference type="PROSITE" id="PS50203">
    <property type="entry name" value="CALPAIN_CAT"/>
    <property type="match status" value="1"/>
</dbReference>
<comment type="caution">
    <text evidence="5">The sequence shown here is derived from an EMBL/GenBank/DDBJ whole genome shotgun (WGS) entry which is preliminary data.</text>
</comment>
<dbReference type="EMBL" id="FCQH01000005">
    <property type="protein sequence ID" value="CVK92440.1"/>
    <property type="molecule type" value="Genomic_DNA"/>
</dbReference>
<accession>A0A1L7T107</accession>
<dbReference type="PRINTS" id="PR00704">
    <property type="entry name" value="CALPAIN"/>
</dbReference>
<dbReference type="InterPro" id="IPR022684">
    <property type="entry name" value="Calpain_cysteine_protease"/>
</dbReference>
<organism evidence="5 6">
    <name type="scientific">Fusarium mangiferae</name>
    <name type="common">Mango malformation disease fungus</name>
    <dbReference type="NCBI Taxonomy" id="192010"/>
    <lineage>
        <taxon>Eukaryota</taxon>
        <taxon>Fungi</taxon>
        <taxon>Dikarya</taxon>
        <taxon>Ascomycota</taxon>
        <taxon>Pezizomycotina</taxon>
        <taxon>Sordariomycetes</taxon>
        <taxon>Hypocreomycetidae</taxon>
        <taxon>Hypocreales</taxon>
        <taxon>Nectriaceae</taxon>
        <taxon>Fusarium</taxon>
        <taxon>Fusarium fujikuroi species complex</taxon>
    </lineage>
</organism>
<dbReference type="Pfam" id="PF00648">
    <property type="entry name" value="Peptidase_C2"/>
    <property type="match status" value="1"/>
</dbReference>
<dbReference type="GO" id="GO:0004198">
    <property type="term" value="F:calcium-dependent cysteine-type endopeptidase activity"/>
    <property type="evidence" value="ECO:0007669"/>
    <property type="project" value="InterPro"/>
</dbReference>
<feature type="active site" evidence="1 2">
    <location>
        <position position="141"/>
    </location>
</feature>
<keyword evidence="2" id="KW-0645">Protease</keyword>
<dbReference type="SMART" id="SM00230">
    <property type="entry name" value="CysPc"/>
    <property type="match status" value="1"/>
</dbReference>
<dbReference type="VEuPathDB" id="FungiDB:FMAN_07336"/>
<evidence type="ECO:0000259" key="4">
    <source>
        <dbReference type="PROSITE" id="PS50203"/>
    </source>
</evidence>
<evidence type="ECO:0000256" key="2">
    <source>
        <dbReference type="PROSITE-ProRule" id="PRU00239"/>
    </source>
</evidence>
<feature type="region of interest" description="Disordered" evidence="3">
    <location>
        <begin position="585"/>
        <end position="618"/>
    </location>
</feature>
<feature type="compositionally biased region" description="Basic and acidic residues" evidence="3">
    <location>
        <begin position="586"/>
        <end position="596"/>
    </location>
</feature>
<keyword evidence="6" id="KW-1185">Reference proteome</keyword>
<keyword evidence="2" id="KW-0788">Thiol protease</keyword>
<dbReference type="Gene3D" id="3.90.70.10">
    <property type="entry name" value="Cysteine proteinases"/>
    <property type="match status" value="1"/>
</dbReference>
<dbReference type="InterPro" id="IPR001300">
    <property type="entry name" value="Peptidase_C2_calpain_cat"/>
</dbReference>
<reference evidence="6" key="1">
    <citation type="journal article" date="2016" name="Genome Biol. Evol.">
        <title>Comparative 'omics' of the Fusarium fujikuroi species complex highlights differences in genetic potential and metabolite synthesis.</title>
        <authorList>
            <person name="Niehaus E.-M."/>
            <person name="Muensterkoetter M."/>
            <person name="Proctor R.H."/>
            <person name="Brown D.W."/>
            <person name="Sharon A."/>
            <person name="Idan Y."/>
            <person name="Oren-Young L."/>
            <person name="Sieber C.M."/>
            <person name="Novak O."/>
            <person name="Pencik A."/>
            <person name="Tarkowska D."/>
            <person name="Hromadova K."/>
            <person name="Freeman S."/>
            <person name="Maymon M."/>
            <person name="Elazar M."/>
            <person name="Youssef S.A."/>
            <person name="El-Shabrawy E.S.M."/>
            <person name="Shalaby A.B.A."/>
            <person name="Houterman P."/>
            <person name="Brock N.L."/>
            <person name="Burkhardt I."/>
            <person name="Tsavkelova E.A."/>
            <person name="Dickschat J.S."/>
            <person name="Galuszka P."/>
            <person name="Gueldener U."/>
            <person name="Tudzynski B."/>
        </authorList>
    </citation>
    <scope>NUCLEOTIDE SEQUENCE [LARGE SCALE GENOMIC DNA]</scope>
    <source>
        <strain evidence="6">MRC7560</strain>
    </source>
</reference>